<name>A0A6J4SJX2_9ACTN</name>
<evidence type="ECO:0000256" key="1">
    <source>
        <dbReference type="ARBA" id="ARBA00023015"/>
    </source>
</evidence>
<dbReference type="PRINTS" id="PR00455">
    <property type="entry name" value="HTHTETR"/>
</dbReference>
<dbReference type="InterPro" id="IPR050109">
    <property type="entry name" value="HTH-type_TetR-like_transc_reg"/>
</dbReference>
<evidence type="ECO:0000256" key="5">
    <source>
        <dbReference type="SAM" id="MobiDB-lite"/>
    </source>
</evidence>
<dbReference type="GO" id="GO:0000976">
    <property type="term" value="F:transcription cis-regulatory region binding"/>
    <property type="evidence" value="ECO:0007669"/>
    <property type="project" value="TreeGrafter"/>
</dbReference>
<sequence length="199" mass="21673">MSPPPRRHYELKQRARRQEETRQRIVDATVQLHREVGPARTTVAEVARRAGVGRVTVYNHFPDEPSLLGACSAQFVAASPPPDPGPWTQVQDPRARLREALAATYAYFRANEQMIANVTRDAATMPALAELVAAGAAADYQEAMRDILLAGRGLRGARRRRVRAAIGLALSFNAWQSLTREGCSDGEAVELMAGAVDAA</sequence>
<dbReference type="PANTHER" id="PTHR30055:SF234">
    <property type="entry name" value="HTH-TYPE TRANSCRIPTIONAL REGULATOR BETI"/>
    <property type="match status" value="1"/>
</dbReference>
<keyword evidence="3" id="KW-0804">Transcription</keyword>
<gene>
    <name evidence="7" type="ORF">AVDCRST_MAG67-1993</name>
</gene>
<dbReference type="SUPFAM" id="SSF46689">
    <property type="entry name" value="Homeodomain-like"/>
    <property type="match status" value="1"/>
</dbReference>
<dbReference type="PANTHER" id="PTHR30055">
    <property type="entry name" value="HTH-TYPE TRANSCRIPTIONAL REGULATOR RUTR"/>
    <property type="match status" value="1"/>
</dbReference>
<evidence type="ECO:0000259" key="6">
    <source>
        <dbReference type="PROSITE" id="PS50977"/>
    </source>
</evidence>
<dbReference type="GO" id="GO:0003700">
    <property type="term" value="F:DNA-binding transcription factor activity"/>
    <property type="evidence" value="ECO:0007669"/>
    <property type="project" value="TreeGrafter"/>
</dbReference>
<evidence type="ECO:0000256" key="2">
    <source>
        <dbReference type="ARBA" id="ARBA00023125"/>
    </source>
</evidence>
<evidence type="ECO:0000256" key="3">
    <source>
        <dbReference type="ARBA" id="ARBA00023163"/>
    </source>
</evidence>
<dbReference type="Pfam" id="PF00440">
    <property type="entry name" value="TetR_N"/>
    <property type="match status" value="1"/>
</dbReference>
<reference evidence="7" key="1">
    <citation type="submission" date="2020-02" db="EMBL/GenBank/DDBJ databases">
        <authorList>
            <person name="Meier V. D."/>
        </authorList>
    </citation>
    <scope>NUCLEOTIDE SEQUENCE</scope>
    <source>
        <strain evidence="7">AVDCRST_MAG67</strain>
    </source>
</reference>
<dbReference type="InterPro" id="IPR001647">
    <property type="entry name" value="HTH_TetR"/>
</dbReference>
<dbReference type="InterPro" id="IPR009057">
    <property type="entry name" value="Homeodomain-like_sf"/>
</dbReference>
<organism evidence="7">
    <name type="scientific">uncultured Solirubrobacteraceae bacterium</name>
    <dbReference type="NCBI Taxonomy" id="1162706"/>
    <lineage>
        <taxon>Bacteria</taxon>
        <taxon>Bacillati</taxon>
        <taxon>Actinomycetota</taxon>
        <taxon>Thermoleophilia</taxon>
        <taxon>Solirubrobacterales</taxon>
        <taxon>Solirubrobacteraceae</taxon>
        <taxon>environmental samples</taxon>
    </lineage>
</organism>
<evidence type="ECO:0000256" key="4">
    <source>
        <dbReference type="PROSITE-ProRule" id="PRU00335"/>
    </source>
</evidence>
<feature type="DNA-binding region" description="H-T-H motif" evidence="4">
    <location>
        <begin position="42"/>
        <end position="61"/>
    </location>
</feature>
<dbReference type="AlphaFoldDB" id="A0A6J4SJX2"/>
<evidence type="ECO:0000313" key="7">
    <source>
        <dbReference type="EMBL" id="CAA9501108.1"/>
    </source>
</evidence>
<dbReference type="Gene3D" id="1.10.357.10">
    <property type="entry name" value="Tetracycline Repressor, domain 2"/>
    <property type="match status" value="1"/>
</dbReference>
<keyword evidence="2 4" id="KW-0238">DNA-binding</keyword>
<dbReference type="EMBL" id="CADCVQ010000081">
    <property type="protein sequence ID" value="CAA9501108.1"/>
    <property type="molecule type" value="Genomic_DNA"/>
</dbReference>
<keyword evidence="1" id="KW-0805">Transcription regulation</keyword>
<feature type="compositionally biased region" description="Basic and acidic residues" evidence="5">
    <location>
        <begin position="7"/>
        <end position="21"/>
    </location>
</feature>
<feature type="region of interest" description="Disordered" evidence="5">
    <location>
        <begin position="1"/>
        <end position="21"/>
    </location>
</feature>
<proteinExistence type="predicted"/>
<accession>A0A6J4SJX2</accession>
<protein>
    <recommendedName>
        <fullName evidence="6">HTH tetR-type domain-containing protein</fullName>
    </recommendedName>
</protein>
<feature type="domain" description="HTH tetR-type" evidence="6">
    <location>
        <begin position="19"/>
        <end position="79"/>
    </location>
</feature>
<dbReference type="PROSITE" id="PS50977">
    <property type="entry name" value="HTH_TETR_2"/>
    <property type="match status" value="1"/>
</dbReference>